<evidence type="ECO:0000313" key="3">
    <source>
        <dbReference type="Proteomes" id="UP000012073"/>
    </source>
</evidence>
<organism evidence="2 3">
    <name type="scientific">Chondrus crispus</name>
    <name type="common">Carrageen Irish moss</name>
    <name type="synonym">Polymorpha crispa</name>
    <dbReference type="NCBI Taxonomy" id="2769"/>
    <lineage>
        <taxon>Eukaryota</taxon>
        <taxon>Rhodophyta</taxon>
        <taxon>Florideophyceae</taxon>
        <taxon>Rhodymeniophycidae</taxon>
        <taxon>Gigartinales</taxon>
        <taxon>Gigartinaceae</taxon>
        <taxon>Chondrus</taxon>
    </lineage>
</organism>
<accession>R7Q811</accession>
<name>R7Q811_CHOCR</name>
<proteinExistence type="predicted"/>
<reference evidence="3" key="1">
    <citation type="journal article" date="2013" name="Proc. Natl. Acad. Sci. U.S.A.">
        <title>Genome structure and metabolic features in the red seaweed Chondrus crispus shed light on evolution of the Archaeplastida.</title>
        <authorList>
            <person name="Collen J."/>
            <person name="Porcel B."/>
            <person name="Carre W."/>
            <person name="Ball S.G."/>
            <person name="Chaparro C."/>
            <person name="Tonon T."/>
            <person name="Barbeyron T."/>
            <person name="Michel G."/>
            <person name="Noel B."/>
            <person name="Valentin K."/>
            <person name="Elias M."/>
            <person name="Artiguenave F."/>
            <person name="Arun A."/>
            <person name="Aury J.M."/>
            <person name="Barbosa-Neto J.F."/>
            <person name="Bothwell J.H."/>
            <person name="Bouget F.Y."/>
            <person name="Brillet L."/>
            <person name="Cabello-Hurtado F."/>
            <person name="Capella-Gutierrez S."/>
            <person name="Charrier B."/>
            <person name="Cladiere L."/>
            <person name="Cock J.M."/>
            <person name="Coelho S.M."/>
            <person name="Colleoni C."/>
            <person name="Czjzek M."/>
            <person name="Da Silva C."/>
            <person name="Delage L."/>
            <person name="Denoeud F."/>
            <person name="Deschamps P."/>
            <person name="Dittami S.M."/>
            <person name="Gabaldon T."/>
            <person name="Gachon C.M."/>
            <person name="Groisillier A."/>
            <person name="Herve C."/>
            <person name="Jabbari K."/>
            <person name="Katinka M."/>
            <person name="Kloareg B."/>
            <person name="Kowalczyk N."/>
            <person name="Labadie K."/>
            <person name="Leblanc C."/>
            <person name="Lopez P.J."/>
            <person name="McLachlan D.H."/>
            <person name="Meslet-Cladiere L."/>
            <person name="Moustafa A."/>
            <person name="Nehr Z."/>
            <person name="Nyvall Collen P."/>
            <person name="Panaud O."/>
            <person name="Partensky F."/>
            <person name="Poulain J."/>
            <person name="Rensing S.A."/>
            <person name="Rousvoal S."/>
            <person name="Samson G."/>
            <person name="Symeonidi A."/>
            <person name="Weissenbach J."/>
            <person name="Zambounis A."/>
            <person name="Wincker P."/>
            <person name="Boyen C."/>
        </authorList>
    </citation>
    <scope>NUCLEOTIDE SEQUENCE [LARGE SCALE GENOMIC DNA]</scope>
    <source>
        <strain evidence="3">cv. Stackhouse</strain>
    </source>
</reference>
<dbReference type="PhylomeDB" id="R7Q811"/>
<dbReference type="InterPro" id="IPR053021">
    <property type="entry name" value="Chloroplast_ADK"/>
</dbReference>
<dbReference type="RefSeq" id="XP_005714506.1">
    <property type="nucleotide sequence ID" value="XM_005714449.1"/>
</dbReference>
<dbReference type="PANTHER" id="PTHR35509:SF6">
    <property type="entry name" value="ADENYLATE KINASE"/>
    <property type="match status" value="1"/>
</dbReference>
<gene>
    <name evidence="2" type="ORF">CHC_T00003607001</name>
</gene>
<keyword evidence="3" id="KW-1185">Reference proteome</keyword>
<dbReference type="Proteomes" id="UP000012073">
    <property type="component" value="Unassembled WGS sequence"/>
</dbReference>
<dbReference type="Pfam" id="PF09353">
    <property type="entry name" value="DUF1995"/>
    <property type="match status" value="1"/>
</dbReference>
<dbReference type="GeneID" id="17322224"/>
<sequence>MPTHALSFVSFQPVLPPRHARQTVQKRARPLSSCSYFAHIPRACATPPPSPQPNDTLPDMKIPGTPCFTSRIMASPMPSDRRHVYLQAAAAATASYLADFQPGTSAPVSQVTLLVPQLNPELDVYDRRFLLSLAWAVLDVTAFSCRLRSRVLIQGTGAFGAVPLSVSGLRRNFDADLNMSQEAWTENIIRSGALENVDDLDDQDDIVIVVSPTNAVSIPVIDNLTDMVARARGRPVILLNPRLADVPSHSGVMQVSGRAERVRFLENIDHIFYLRLLFSAGKVRILQYQDKLCRRHSYHRCIATDFLPDDFPLCIAFSATVVPSSRNLTSCVPRAMAGLAF</sequence>
<dbReference type="PANTHER" id="PTHR35509">
    <property type="entry name" value="DOMAIN PROTEIN, PUTATIVE (DUF1995)-RELATED"/>
    <property type="match status" value="1"/>
</dbReference>
<evidence type="ECO:0000259" key="1">
    <source>
        <dbReference type="Pfam" id="PF09353"/>
    </source>
</evidence>
<evidence type="ECO:0000313" key="2">
    <source>
        <dbReference type="EMBL" id="CDF34687.1"/>
    </source>
</evidence>
<dbReference type="OrthoDB" id="439792at2759"/>
<dbReference type="EMBL" id="HG001706">
    <property type="protein sequence ID" value="CDF34687.1"/>
    <property type="molecule type" value="Genomic_DNA"/>
</dbReference>
<protein>
    <recommendedName>
        <fullName evidence="1">DUF1995 domain-containing protein</fullName>
    </recommendedName>
</protein>
<dbReference type="AlphaFoldDB" id="R7Q811"/>
<dbReference type="KEGG" id="ccp:CHC_T00003607001"/>
<dbReference type="InterPro" id="IPR018962">
    <property type="entry name" value="DUF1995"/>
</dbReference>
<feature type="domain" description="DUF1995" evidence="1">
    <location>
        <begin position="78"/>
        <end position="283"/>
    </location>
</feature>
<dbReference type="STRING" id="2769.R7Q811"/>
<dbReference type="Gramene" id="CDF34687">
    <property type="protein sequence ID" value="CDF34687"/>
    <property type="gene ID" value="CHC_T00003607001"/>
</dbReference>